<feature type="region of interest" description="Disordered" evidence="1">
    <location>
        <begin position="1"/>
        <end position="41"/>
    </location>
</feature>
<comment type="caution">
    <text evidence="2">The sequence shown here is derived from an EMBL/GenBank/DDBJ whole genome shotgun (WGS) entry which is preliminary data.</text>
</comment>
<gene>
    <name evidence="2" type="ORF">HAX54_015567</name>
</gene>
<name>A0ABS8RGN9_DATST</name>
<proteinExistence type="predicted"/>
<evidence type="ECO:0000313" key="2">
    <source>
        <dbReference type="EMBL" id="MCD7445844.1"/>
    </source>
</evidence>
<evidence type="ECO:0000256" key="1">
    <source>
        <dbReference type="SAM" id="MobiDB-lite"/>
    </source>
</evidence>
<sequence>MWQQNNLVRRGGKVKATKRSRLVDDPFDLEEEHRPPQTRATKTFMSALSPTTFARVVSEITLPQASHSQDSGRGGTITIEGRLYTEAKKMVDITKMRDKALVPVQRHLIFPMLVGGALGVEGVYHEISLSVAEQSTIIPTPPATSEAQLITLLNEPSPPPQLYALHLSGLTGSLSLSGHRMGHCSLPVRTFLTWQLD</sequence>
<dbReference type="Proteomes" id="UP000823775">
    <property type="component" value="Unassembled WGS sequence"/>
</dbReference>
<evidence type="ECO:0000313" key="3">
    <source>
        <dbReference type="Proteomes" id="UP000823775"/>
    </source>
</evidence>
<protein>
    <submittedName>
        <fullName evidence="2">Uncharacterized protein</fullName>
    </submittedName>
</protein>
<reference evidence="2 3" key="1">
    <citation type="journal article" date="2021" name="BMC Genomics">
        <title>Datura genome reveals duplications of psychoactive alkaloid biosynthetic genes and high mutation rate following tissue culture.</title>
        <authorList>
            <person name="Rajewski A."/>
            <person name="Carter-House D."/>
            <person name="Stajich J."/>
            <person name="Litt A."/>
        </authorList>
    </citation>
    <scope>NUCLEOTIDE SEQUENCE [LARGE SCALE GENOMIC DNA]</scope>
    <source>
        <strain evidence="2">AR-01</strain>
    </source>
</reference>
<dbReference type="EMBL" id="JACEIK010000002">
    <property type="protein sequence ID" value="MCD7445844.1"/>
    <property type="molecule type" value="Genomic_DNA"/>
</dbReference>
<accession>A0ABS8RGN9</accession>
<keyword evidence="3" id="KW-1185">Reference proteome</keyword>
<organism evidence="2 3">
    <name type="scientific">Datura stramonium</name>
    <name type="common">Jimsonweed</name>
    <name type="synonym">Common thornapple</name>
    <dbReference type="NCBI Taxonomy" id="4076"/>
    <lineage>
        <taxon>Eukaryota</taxon>
        <taxon>Viridiplantae</taxon>
        <taxon>Streptophyta</taxon>
        <taxon>Embryophyta</taxon>
        <taxon>Tracheophyta</taxon>
        <taxon>Spermatophyta</taxon>
        <taxon>Magnoliopsida</taxon>
        <taxon>eudicotyledons</taxon>
        <taxon>Gunneridae</taxon>
        <taxon>Pentapetalae</taxon>
        <taxon>asterids</taxon>
        <taxon>lamiids</taxon>
        <taxon>Solanales</taxon>
        <taxon>Solanaceae</taxon>
        <taxon>Solanoideae</taxon>
        <taxon>Datureae</taxon>
        <taxon>Datura</taxon>
    </lineage>
</organism>
<feature type="compositionally biased region" description="Basic residues" evidence="1">
    <location>
        <begin position="10"/>
        <end position="20"/>
    </location>
</feature>